<dbReference type="EMBL" id="HBFA01036855">
    <property type="protein sequence ID" value="CAD8687997.1"/>
    <property type="molecule type" value="Transcribed_RNA"/>
</dbReference>
<dbReference type="GO" id="GO:0019901">
    <property type="term" value="F:protein kinase binding"/>
    <property type="evidence" value="ECO:0007669"/>
    <property type="project" value="TreeGrafter"/>
</dbReference>
<dbReference type="PANTHER" id="PTHR13507">
    <property type="entry name" value="PRKR-INTERACTING PROTEIN 1"/>
    <property type="match status" value="1"/>
</dbReference>
<dbReference type="GO" id="GO:0005730">
    <property type="term" value="C:nucleolus"/>
    <property type="evidence" value="ECO:0007669"/>
    <property type="project" value="TreeGrafter"/>
</dbReference>
<feature type="region of interest" description="Disordered" evidence="1">
    <location>
        <begin position="85"/>
        <end position="165"/>
    </location>
</feature>
<reference evidence="2" key="1">
    <citation type="submission" date="2021-01" db="EMBL/GenBank/DDBJ databases">
        <authorList>
            <person name="Corre E."/>
            <person name="Pelletier E."/>
            <person name="Niang G."/>
            <person name="Scheremetjew M."/>
            <person name="Finn R."/>
            <person name="Kale V."/>
            <person name="Holt S."/>
            <person name="Cochrane G."/>
            <person name="Meng A."/>
            <person name="Brown T."/>
            <person name="Cohen L."/>
        </authorList>
    </citation>
    <scope>NUCLEOTIDE SEQUENCE</scope>
    <source>
        <strain evidence="2">CCMP722</strain>
    </source>
</reference>
<gene>
    <name evidence="2" type="ORF">POBO1169_LOCUS18428</name>
</gene>
<evidence type="ECO:0000313" key="2">
    <source>
        <dbReference type="EMBL" id="CAD8687997.1"/>
    </source>
</evidence>
<feature type="compositionally biased region" description="Polar residues" evidence="1">
    <location>
        <begin position="1"/>
        <end position="14"/>
    </location>
</feature>
<feature type="region of interest" description="Disordered" evidence="1">
    <location>
        <begin position="1"/>
        <end position="31"/>
    </location>
</feature>
<feature type="compositionally biased region" description="Basic residues" evidence="1">
    <location>
        <begin position="113"/>
        <end position="129"/>
    </location>
</feature>
<organism evidence="2">
    <name type="scientific">Pyramimonas obovata</name>
    <dbReference type="NCBI Taxonomy" id="1411642"/>
    <lineage>
        <taxon>Eukaryota</taxon>
        <taxon>Viridiplantae</taxon>
        <taxon>Chlorophyta</taxon>
        <taxon>Pyramimonadophyceae</taxon>
        <taxon>Pyramimonadales</taxon>
        <taxon>Pyramimonadaceae</taxon>
        <taxon>Pyramimonas</taxon>
        <taxon>Pyramimonas incertae sedis</taxon>
    </lineage>
</organism>
<dbReference type="InterPro" id="IPR009548">
    <property type="entry name" value="Prkrip1"/>
</dbReference>
<feature type="compositionally biased region" description="Basic and acidic residues" evidence="1">
    <location>
        <begin position="85"/>
        <end position="112"/>
    </location>
</feature>
<dbReference type="AlphaFoldDB" id="A0A7S0RV27"/>
<sequence length="165" mass="18537">MPKYTTGQSYSEHNAQIVPMPEVPKEEEAPADNCADLEAKLRWINDKVPLKEGNIMGSQAGAGSGDFHMYRMARRREQFRWQRIEEEDAKRQDEEAFLERKAKREAECEGKTAKNRAKRQKKKEKQKSKKNADGTTESNPEGVPGEGGNCSDDAGQPDAGQPDLD</sequence>
<name>A0A7S0RV27_9CHLO</name>
<dbReference type="GO" id="GO:0004860">
    <property type="term" value="F:protein kinase inhibitor activity"/>
    <property type="evidence" value="ECO:0007669"/>
    <property type="project" value="TreeGrafter"/>
</dbReference>
<accession>A0A7S0RV27</accession>
<proteinExistence type="predicted"/>
<evidence type="ECO:0000256" key="1">
    <source>
        <dbReference type="SAM" id="MobiDB-lite"/>
    </source>
</evidence>
<protein>
    <recommendedName>
        <fullName evidence="3">PRKR-interacting protein 1</fullName>
    </recommendedName>
</protein>
<dbReference type="PANTHER" id="PTHR13507:SF0">
    <property type="entry name" value="PRKR-INTERACTING PROTEIN 1"/>
    <property type="match status" value="1"/>
</dbReference>
<dbReference type="Pfam" id="PF06658">
    <property type="entry name" value="DUF1168"/>
    <property type="match status" value="1"/>
</dbReference>
<dbReference type="GO" id="GO:0003725">
    <property type="term" value="F:double-stranded RNA binding"/>
    <property type="evidence" value="ECO:0007669"/>
    <property type="project" value="InterPro"/>
</dbReference>
<evidence type="ECO:0008006" key="3">
    <source>
        <dbReference type="Google" id="ProtNLM"/>
    </source>
</evidence>